<dbReference type="PANTHER" id="PTHR31149">
    <property type="entry name" value="EXPRESSED PROTEIN"/>
    <property type="match status" value="1"/>
</dbReference>
<protein>
    <submittedName>
        <fullName evidence="1">Uncharacterized protein</fullName>
    </submittedName>
</protein>
<dbReference type="EMBL" id="CAJNDS010000078">
    <property type="protein sequence ID" value="CAE6946405.1"/>
    <property type="molecule type" value="Genomic_DNA"/>
</dbReference>
<organism evidence="1 2">
    <name type="scientific">Symbiodinium natans</name>
    <dbReference type="NCBI Taxonomy" id="878477"/>
    <lineage>
        <taxon>Eukaryota</taxon>
        <taxon>Sar</taxon>
        <taxon>Alveolata</taxon>
        <taxon>Dinophyceae</taxon>
        <taxon>Suessiales</taxon>
        <taxon>Symbiodiniaceae</taxon>
        <taxon>Symbiodinium</taxon>
    </lineage>
</organism>
<dbReference type="PANTHER" id="PTHR31149:SF11">
    <property type="entry name" value="187-KDA MICROTUBULE-ASSOCIATED PROTEIN AIR9"/>
    <property type="match status" value="1"/>
</dbReference>
<accession>A0A812H2I0</accession>
<gene>
    <name evidence="1" type="ORF">SNAT2548_LOCUS1414</name>
</gene>
<reference evidence="1" key="1">
    <citation type="submission" date="2021-02" db="EMBL/GenBank/DDBJ databases">
        <authorList>
            <person name="Dougan E. K."/>
            <person name="Rhodes N."/>
            <person name="Thang M."/>
            <person name="Chan C."/>
        </authorList>
    </citation>
    <scope>NUCLEOTIDE SEQUENCE</scope>
</reference>
<comment type="caution">
    <text evidence="1">The sequence shown here is derived from an EMBL/GenBank/DDBJ whole genome shotgun (WGS) entry which is preliminary data.</text>
</comment>
<dbReference type="OrthoDB" id="414429at2759"/>
<evidence type="ECO:0000313" key="1">
    <source>
        <dbReference type="EMBL" id="CAE6946405.1"/>
    </source>
</evidence>
<dbReference type="Proteomes" id="UP000604046">
    <property type="component" value="Unassembled WGS sequence"/>
</dbReference>
<keyword evidence="2" id="KW-1185">Reference proteome</keyword>
<dbReference type="AlphaFoldDB" id="A0A812H2I0"/>
<evidence type="ECO:0000313" key="2">
    <source>
        <dbReference type="Proteomes" id="UP000604046"/>
    </source>
</evidence>
<name>A0A812H2I0_9DINO</name>
<sequence length="301" mass="33189">MQTLKDLTSSLHDSASLQRLRENLNELPKRWLARAEQPEDYLLGSVRGECNYHFKFRLEGGGYFQTGVLVASAETSPGGLPVPLRCRWKRKIGDLPVEIPGVTSNMYQISADDVGTDISVEAQPADADDGHHGTVIGEIGPFELDPATRRSLDNALGLGGSRFAVMQSKLPGETPGSTRQDLAIQVSAEGVRVTAIGSGYQSRENREVYAEYSSEYPKVIIHPLDTTKFQLVMSEVKTFHLMALTRTARDLIALTIRCFHAKKCPGTFFVHRRVAGLSENFRKQAYQAGRAAMLGFRSTAM</sequence>
<proteinExistence type="predicted"/>